<dbReference type="RefSeq" id="WP_137262666.1">
    <property type="nucleotide sequence ID" value="NZ_SZQL01000012.1"/>
</dbReference>
<dbReference type="Pfam" id="PF07504">
    <property type="entry name" value="FTP"/>
    <property type="match status" value="1"/>
</dbReference>
<dbReference type="Gene3D" id="2.60.40.10">
    <property type="entry name" value="Immunoglobulins"/>
    <property type="match status" value="1"/>
</dbReference>
<dbReference type="NCBIfam" id="TIGR04183">
    <property type="entry name" value="Por_Secre_tail"/>
    <property type="match status" value="1"/>
</dbReference>
<dbReference type="EMBL" id="SZQL01000012">
    <property type="protein sequence ID" value="TKK67236.1"/>
    <property type="molecule type" value="Genomic_DNA"/>
</dbReference>
<dbReference type="Gene3D" id="1.10.390.10">
    <property type="entry name" value="Neutral Protease Domain 2"/>
    <property type="match status" value="1"/>
</dbReference>
<evidence type="ECO:0000256" key="11">
    <source>
        <dbReference type="ARBA" id="ARBA00023145"/>
    </source>
</evidence>
<evidence type="ECO:0000259" key="15">
    <source>
        <dbReference type="Pfam" id="PF18962"/>
    </source>
</evidence>
<dbReference type="InterPro" id="IPR027268">
    <property type="entry name" value="Peptidase_M4/M1_CTD_sf"/>
</dbReference>
<feature type="chain" id="PRO_5020516423" evidence="12">
    <location>
        <begin position="22"/>
        <end position="986"/>
    </location>
</feature>
<evidence type="ECO:0000313" key="17">
    <source>
        <dbReference type="Proteomes" id="UP000305848"/>
    </source>
</evidence>
<dbReference type="GO" id="GO:0005615">
    <property type="term" value="C:extracellular space"/>
    <property type="evidence" value="ECO:0007669"/>
    <property type="project" value="InterPro"/>
</dbReference>
<evidence type="ECO:0000256" key="10">
    <source>
        <dbReference type="ARBA" id="ARBA00023049"/>
    </source>
</evidence>
<dbReference type="PRINTS" id="PR00999">
    <property type="entry name" value="FUNGALYSIN"/>
</dbReference>
<dbReference type="AlphaFoldDB" id="A0A4U3L175"/>
<dbReference type="Proteomes" id="UP000305848">
    <property type="component" value="Unassembled WGS sequence"/>
</dbReference>
<dbReference type="GO" id="GO:0008270">
    <property type="term" value="F:zinc ion binding"/>
    <property type="evidence" value="ECO:0007669"/>
    <property type="project" value="InterPro"/>
</dbReference>
<dbReference type="SUPFAM" id="SSF52025">
    <property type="entry name" value="PA domain"/>
    <property type="match status" value="1"/>
</dbReference>
<name>A0A4U3L175_9BACT</name>
<evidence type="ECO:0000256" key="8">
    <source>
        <dbReference type="ARBA" id="ARBA00022801"/>
    </source>
</evidence>
<dbReference type="Gene3D" id="3.10.450.490">
    <property type="match status" value="1"/>
</dbReference>
<dbReference type="Gene3D" id="3.10.170.10">
    <property type="match status" value="1"/>
</dbReference>
<dbReference type="CDD" id="cd09596">
    <property type="entry name" value="M36"/>
    <property type="match status" value="1"/>
</dbReference>
<evidence type="ECO:0000256" key="3">
    <source>
        <dbReference type="ARBA" id="ARBA00006006"/>
    </source>
</evidence>
<dbReference type="Gene3D" id="3.50.30.30">
    <property type="match status" value="1"/>
</dbReference>
<dbReference type="GO" id="GO:0006508">
    <property type="term" value="P:proteolysis"/>
    <property type="evidence" value="ECO:0007669"/>
    <property type="project" value="UniProtKB-KW"/>
</dbReference>
<keyword evidence="11" id="KW-0865">Zymogen</keyword>
<dbReference type="InterPro" id="IPR046450">
    <property type="entry name" value="PA_dom_sf"/>
</dbReference>
<evidence type="ECO:0000256" key="12">
    <source>
        <dbReference type="SAM" id="SignalP"/>
    </source>
</evidence>
<dbReference type="InterPro" id="IPR013783">
    <property type="entry name" value="Ig-like_fold"/>
</dbReference>
<keyword evidence="5" id="KW-0645">Protease</keyword>
<dbReference type="CDD" id="cd04818">
    <property type="entry name" value="PA_subtilisin_1"/>
    <property type="match status" value="1"/>
</dbReference>
<dbReference type="OrthoDB" id="5377264at2"/>
<dbReference type="Pfam" id="PF02128">
    <property type="entry name" value="Peptidase_M36"/>
    <property type="match status" value="1"/>
</dbReference>
<evidence type="ECO:0000256" key="1">
    <source>
        <dbReference type="ARBA" id="ARBA00001947"/>
    </source>
</evidence>
<keyword evidence="9" id="KW-0862">Zinc</keyword>
<feature type="domain" description="PA" evidence="13">
    <location>
        <begin position="471"/>
        <end position="558"/>
    </location>
</feature>
<evidence type="ECO:0000256" key="5">
    <source>
        <dbReference type="ARBA" id="ARBA00022670"/>
    </source>
</evidence>
<evidence type="ECO:0000256" key="9">
    <source>
        <dbReference type="ARBA" id="ARBA00022833"/>
    </source>
</evidence>
<keyword evidence="8" id="KW-0378">Hydrolase</keyword>
<evidence type="ECO:0000256" key="4">
    <source>
        <dbReference type="ARBA" id="ARBA00022525"/>
    </source>
</evidence>
<keyword evidence="7 12" id="KW-0732">Signal</keyword>
<keyword evidence="17" id="KW-1185">Reference proteome</keyword>
<dbReference type="InterPro" id="IPR003137">
    <property type="entry name" value="PA_domain"/>
</dbReference>
<feature type="signal peptide" evidence="12">
    <location>
        <begin position="1"/>
        <end position="21"/>
    </location>
</feature>
<dbReference type="InterPro" id="IPR011096">
    <property type="entry name" value="FTP_domain"/>
</dbReference>
<feature type="domain" description="Secretion system C-terminal sorting" evidence="15">
    <location>
        <begin position="915"/>
        <end position="985"/>
    </location>
</feature>
<comment type="similarity">
    <text evidence="3">Belongs to the peptidase M36 family.</text>
</comment>
<dbReference type="SUPFAM" id="SSF55486">
    <property type="entry name" value="Metalloproteases ('zincins'), catalytic domain"/>
    <property type="match status" value="1"/>
</dbReference>
<dbReference type="InterPro" id="IPR050371">
    <property type="entry name" value="Fungal_virulence_M36"/>
</dbReference>
<dbReference type="Pfam" id="PF02225">
    <property type="entry name" value="PA"/>
    <property type="match status" value="1"/>
</dbReference>
<feature type="domain" description="FTP" evidence="14">
    <location>
        <begin position="56"/>
        <end position="102"/>
    </location>
</feature>
<dbReference type="InterPro" id="IPR001842">
    <property type="entry name" value="Peptidase_M36"/>
</dbReference>
<dbReference type="Pfam" id="PF18962">
    <property type="entry name" value="Por_Secre_tail"/>
    <property type="match status" value="1"/>
</dbReference>
<evidence type="ECO:0000313" key="16">
    <source>
        <dbReference type="EMBL" id="TKK67236.1"/>
    </source>
</evidence>
<protein>
    <submittedName>
        <fullName evidence="16">T9SS type A sorting domain-containing protein</fullName>
    </submittedName>
</protein>
<reference evidence="16 17" key="1">
    <citation type="submission" date="2019-05" db="EMBL/GenBank/DDBJ databases">
        <title>Panacibacter sp. strain 17mud1-8 Genome sequencing and assembly.</title>
        <authorList>
            <person name="Chhetri G."/>
        </authorList>
    </citation>
    <scope>NUCLEOTIDE SEQUENCE [LARGE SCALE GENOMIC DNA]</scope>
    <source>
        <strain evidence="16 17">17mud1-8</strain>
    </source>
</reference>
<organism evidence="16 17">
    <name type="scientific">Ilyomonas limi</name>
    <dbReference type="NCBI Taxonomy" id="2575867"/>
    <lineage>
        <taxon>Bacteria</taxon>
        <taxon>Pseudomonadati</taxon>
        <taxon>Bacteroidota</taxon>
        <taxon>Chitinophagia</taxon>
        <taxon>Chitinophagales</taxon>
        <taxon>Chitinophagaceae</taxon>
        <taxon>Ilyomonas</taxon>
    </lineage>
</organism>
<accession>A0A4U3L175</accession>
<comment type="subcellular location">
    <subcellularLocation>
        <location evidence="2">Secreted</location>
    </subcellularLocation>
</comment>
<dbReference type="GO" id="GO:0004222">
    <property type="term" value="F:metalloendopeptidase activity"/>
    <property type="evidence" value="ECO:0007669"/>
    <property type="project" value="InterPro"/>
</dbReference>
<evidence type="ECO:0000259" key="13">
    <source>
        <dbReference type="Pfam" id="PF02225"/>
    </source>
</evidence>
<comment type="cofactor">
    <cofactor evidence="1">
        <name>Zn(2+)</name>
        <dbReference type="ChEBI" id="CHEBI:29105"/>
    </cofactor>
</comment>
<dbReference type="InterPro" id="IPR026444">
    <property type="entry name" value="Secre_tail"/>
</dbReference>
<gene>
    <name evidence="16" type="ORF">FC093_15245</name>
</gene>
<evidence type="ECO:0000256" key="7">
    <source>
        <dbReference type="ARBA" id="ARBA00022729"/>
    </source>
</evidence>
<dbReference type="PANTHER" id="PTHR33478:SF1">
    <property type="entry name" value="EXTRACELLULAR METALLOPROTEINASE MEP"/>
    <property type="match status" value="1"/>
</dbReference>
<sequence length="986" mass="106853">MRNKNFCALAVTLLLAFGATAQTTKTSGADASEAAVKNLVIKNSSALGLTSNEARTLRISSSYYDKNAQAIMAYLQQTYKGIDVYNAITVVAFKNGQVISVQPGSVPVIDKKIIAKTILPNIDAKQALRKAAAEVKEELSENVLAYVKKSADGQEFEFIRENANSIFVRLMWVPADDEANNYLLGWQVSLHSHVGNALWLIKIDAQTGNVIKKDNLTVSCNFTSPRHLHKMECFEQPAIAAEDNILQAEAVNSAKYNVIPYPFSDPNFTAPVLVTNPWTMFADADAYTLNWNSDAAKDYDSTRGNNVYAQPDLDGKNNTLKQAARSSTALPNLTFNFTPNFSKDALSSAPTRNFGVTNLFYWNNIMHDMSYQYGFDEAAGNFQKSNLNRGGKGNDYVIADAQDASGTNNANFATPADGSNPRMQMFLWSPSPFKTCFANKPAAFTGFKMASESSFSTNNKIKNAGAITANVVIYKDAGTTTSLGCNASSNAAALAGKIAYIDRGNCDFVTKAKNAQNAGAIAVLIGDNVDAQSPILMGGTDNTITIPAFSILKSVADSIKDFRRRGIVVNITLQPGPQIDGDLDNGVVSHEYTHGISNRLTGGPNIATCLSNKESGSMGEGWSDYMGLMVTTNWATAHVNDGFNIPRPIGNYAFGLTPEFGGIRYYPYSTDFNVNPWTYDSLASSDRITNGGFLVPYDPHTPGEVWCNMLWTMTWDIIAQDGINASITDASKTGGNIVAMKLVMQGMKMQKCNPGFVDARNGILEADTLLFGGAYSNIIWKAFAKRGLGYSANQKKSNNLKDGIAAYDLPPGVNNFITLNSFDARRQNATAQLTWTTNHAVKTSKYIVERSSDGQAFAAIGTVKATGSNTFSFVDIHPAAGNNIYRIRTVSSSKDNKLSIERTVTFNGAKAIVIAPNPVRNYLKITIPGNTQQLQVKVYNNTGGLLTASSFSGTSATIDVRTLAAGSYYIHIIGDSFNYKEQFIVE</sequence>
<keyword evidence="6" id="KW-0479">Metal-binding</keyword>
<keyword evidence="10" id="KW-0482">Metalloprotease</keyword>
<proteinExistence type="inferred from homology"/>
<comment type="caution">
    <text evidence="16">The sequence shown here is derived from an EMBL/GenBank/DDBJ whole genome shotgun (WGS) entry which is preliminary data.</text>
</comment>
<evidence type="ECO:0000259" key="14">
    <source>
        <dbReference type="Pfam" id="PF07504"/>
    </source>
</evidence>
<evidence type="ECO:0000256" key="6">
    <source>
        <dbReference type="ARBA" id="ARBA00022723"/>
    </source>
</evidence>
<keyword evidence="4" id="KW-0964">Secreted</keyword>
<dbReference type="PANTHER" id="PTHR33478">
    <property type="entry name" value="EXTRACELLULAR METALLOPROTEINASE MEP"/>
    <property type="match status" value="1"/>
</dbReference>
<evidence type="ECO:0000256" key="2">
    <source>
        <dbReference type="ARBA" id="ARBA00004613"/>
    </source>
</evidence>